<protein>
    <submittedName>
        <fullName evidence="1">Uncharacterized protein DUF2642</fullName>
    </submittedName>
</protein>
<dbReference type="EMBL" id="SMAL01000001">
    <property type="protein sequence ID" value="TCT16818.1"/>
    <property type="molecule type" value="Genomic_DNA"/>
</dbReference>
<proteinExistence type="predicted"/>
<evidence type="ECO:0000313" key="1">
    <source>
        <dbReference type="EMBL" id="TCT16818.1"/>
    </source>
</evidence>
<keyword evidence="2" id="KW-1185">Reference proteome</keyword>
<organism evidence="1 2">
    <name type="scientific">Natranaerovirga pectinivora</name>
    <dbReference type="NCBI Taxonomy" id="682400"/>
    <lineage>
        <taxon>Bacteria</taxon>
        <taxon>Bacillati</taxon>
        <taxon>Bacillota</taxon>
        <taxon>Clostridia</taxon>
        <taxon>Lachnospirales</taxon>
        <taxon>Natranaerovirgaceae</taxon>
        <taxon>Natranaerovirga</taxon>
    </lineage>
</organism>
<accession>A0A4R3MRK1</accession>
<comment type="caution">
    <text evidence="1">The sequence shown here is derived from an EMBL/GenBank/DDBJ whole genome shotgun (WGS) entry which is preliminary data.</text>
</comment>
<dbReference type="Proteomes" id="UP000294902">
    <property type="component" value="Unassembled WGS sequence"/>
</dbReference>
<sequence>MKEYFIEQLSTLLEQTITIHTINNQKSISGVLINIQKDYITLVIKPGEIKQTNLQRSPYINFRKAINVPSTKTIVPGIIAEIPISSITSVYRYAI</sequence>
<name>A0A4R3MRK1_9FIRM</name>
<gene>
    <name evidence="1" type="ORF">EDC18_101114</name>
</gene>
<evidence type="ECO:0000313" key="2">
    <source>
        <dbReference type="Proteomes" id="UP000294902"/>
    </source>
</evidence>
<dbReference type="RefSeq" id="WP_132249194.1">
    <property type="nucleotide sequence ID" value="NZ_SMAL01000001.1"/>
</dbReference>
<dbReference type="AlphaFoldDB" id="A0A4R3MRK1"/>
<reference evidence="1 2" key="1">
    <citation type="submission" date="2019-03" db="EMBL/GenBank/DDBJ databases">
        <title>Genomic Encyclopedia of Type Strains, Phase IV (KMG-IV): sequencing the most valuable type-strain genomes for metagenomic binning, comparative biology and taxonomic classification.</title>
        <authorList>
            <person name="Goeker M."/>
        </authorList>
    </citation>
    <scope>NUCLEOTIDE SEQUENCE [LARGE SCALE GENOMIC DNA]</scope>
    <source>
        <strain evidence="1 2">DSM 24629</strain>
    </source>
</reference>